<dbReference type="RefSeq" id="XP_011400595.1">
    <property type="nucleotide sequence ID" value="XM_011402293.1"/>
</dbReference>
<dbReference type="PANTHER" id="PTHR12894:SF27">
    <property type="entry name" value="TRANSFORMING GROWTH FACTOR-BETA RECEPTOR-ASSOCIATED PROTEIN 1"/>
    <property type="match status" value="1"/>
</dbReference>
<protein>
    <recommendedName>
        <fullName evidence="3">CNH domain-containing protein</fullName>
    </recommendedName>
</protein>
<dbReference type="OrthoDB" id="10258882at2759"/>
<dbReference type="InterPro" id="IPR032914">
    <property type="entry name" value="Vam6/VPS39/TRAP1"/>
</dbReference>
<reference evidence="1 2" key="1">
    <citation type="journal article" date="2014" name="BMC Genomics">
        <title>Oil accumulation mechanisms of the oleaginous microalga Chlorella protothecoides revealed through its genome, transcriptomes, and proteomes.</title>
        <authorList>
            <person name="Gao C."/>
            <person name="Wang Y."/>
            <person name="Shen Y."/>
            <person name="Yan D."/>
            <person name="He X."/>
            <person name="Dai J."/>
            <person name="Wu Q."/>
        </authorList>
    </citation>
    <scope>NUCLEOTIDE SEQUENCE [LARGE SCALE GENOMIC DNA]</scope>
    <source>
        <strain evidence="1 2">0710</strain>
    </source>
</reference>
<keyword evidence="2" id="KW-1185">Reference proteome</keyword>
<dbReference type="GO" id="GO:0006914">
    <property type="term" value="P:autophagy"/>
    <property type="evidence" value="ECO:0007669"/>
    <property type="project" value="TreeGrafter"/>
</dbReference>
<evidence type="ECO:0000313" key="2">
    <source>
        <dbReference type="Proteomes" id="UP000028924"/>
    </source>
</evidence>
<evidence type="ECO:0008006" key="3">
    <source>
        <dbReference type="Google" id="ProtNLM"/>
    </source>
</evidence>
<proteinExistence type="predicted"/>
<organism evidence="1 2">
    <name type="scientific">Auxenochlorella protothecoides</name>
    <name type="common">Green microalga</name>
    <name type="synonym">Chlorella protothecoides</name>
    <dbReference type="NCBI Taxonomy" id="3075"/>
    <lineage>
        <taxon>Eukaryota</taxon>
        <taxon>Viridiplantae</taxon>
        <taxon>Chlorophyta</taxon>
        <taxon>core chlorophytes</taxon>
        <taxon>Trebouxiophyceae</taxon>
        <taxon>Chlorellales</taxon>
        <taxon>Chlorellaceae</taxon>
        <taxon>Auxenochlorella</taxon>
    </lineage>
</organism>
<evidence type="ECO:0000313" key="1">
    <source>
        <dbReference type="EMBL" id="KFM27611.1"/>
    </source>
</evidence>
<dbReference type="eggNOG" id="KOG2063">
    <property type="taxonomic scope" value="Eukaryota"/>
</dbReference>
<dbReference type="GO" id="GO:0016020">
    <property type="term" value="C:membrane"/>
    <property type="evidence" value="ECO:0007669"/>
    <property type="project" value="TreeGrafter"/>
</dbReference>
<dbReference type="PANTHER" id="PTHR12894">
    <property type="entry name" value="CNH DOMAIN CONTAINING"/>
    <property type="match status" value="1"/>
</dbReference>
<dbReference type="EMBL" id="KL662153">
    <property type="protein sequence ID" value="KFM27611.1"/>
    <property type="molecule type" value="Genomic_DNA"/>
</dbReference>
<dbReference type="GO" id="GO:0034058">
    <property type="term" value="P:endosomal vesicle fusion"/>
    <property type="evidence" value="ECO:0007669"/>
    <property type="project" value="TreeGrafter"/>
</dbReference>
<dbReference type="STRING" id="3075.A0A087SPF7"/>
<dbReference type="KEGG" id="apro:F751_6592"/>
<dbReference type="GeneID" id="23617983"/>
<name>A0A087SPF7_AUXPR</name>
<sequence length="792" mass="83379">MDGRWVFRVWHAQNRPAGAPVVRSAALDSSGSRVCLGLEDGSLEEHRAIVGLHYLSSVSRLVALQEGGSLTLLDAGSLRSQPLPLKGIALATCANEEPGRAPRLAVFHRPRGARSCRLTVLLLFPAESGKLGQVAAEMELPGIASPTCPAWVGAQLVCAAGMRYCFAAPLAGGSLRQLFDVPPELAYVPPRAVGLPSLAQAVVLLGETGIRINPAGHPVGDALSLEGYGALRALSGVGRHLLVWTPERLCVLEADTGACPVPAWDQVRDALAHGEAEAALRLSSRGEARGEAWAQAGLALVGLALLRGARFTEGLAVLDRVACHAFQPAQLLRLWPQRMASWLPLLEALDRATRHGDPGDVMGADPPDAGLPSPFAATGGGWQGLPVLEDGRDAKRARRGVEQEQLREAVEAFVPYFFRAREMEGAQAKDGIDTLILHLLMDLGAEDEAAAFAAVPNAAALPEAAALAALPWVLARGWEPGLRLLTRRALPVDLVLGALPEGGRVRWRFLRHLVHCGGEAAGEESVHTALALELLGLLRRGGREGGEGGHRVVLAGAVADGQEIEEGSVAGKEGTELGEPDEAELEEVAAALSQHLGQSTLCDPRRVLHALQGLGLDREEVAMHRLAGNHMEALRLLCVRLRDVPAAAAYARRHLPRDLHPDLLGVVLAGGAPTRHRDAARLVAALGLDPLGLVAALPGDAALCTLGDLLAGLVAERRHRARAAGLRRAALQARLTAARSRLAALEGGRVVVTEGTVCARSGARIGTRVFTVRAEPPEGGPGLRPVSLNHAD</sequence>
<dbReference type="GO" id="GO:0005737">
    <property type="term" value="C:cytoplasm"/>
    <property type="evidence" value="ECO:0007669"/>
    <property type="project" value="TreeGrafter"/>
</dbReference>
<gene>
    <name evidence="1" type="ORF">F751_6592</name>
</gene>
<accession>A0A087SPF7</accession>
<dbReference type="AlphaFoldDB" id="A0A087SPF7"/>
<dbReference type="Proteomes" id="UP000028924">
    <property type="component" value="Unassembled WGS sequence"/>
</dbReference>